<comment type="caution">
    <text evidence="2">The sequence shown here is derived from an EMBL/GenBank/DDBJ whole genome shotgun (WGS) entry which is preliminary data.</text>
</comment>
<evidence type="ECO:0000313" key="2">
    <source>
        <dbReference type="EMBL" id="MFH4978388.1"/>
    </source>
</evidence>
<keyword evidence="1" id="KW-1133">Transmembrane helix</keyword>
<keyword evidence="3" id="KW-1185">Reference proteome</keyword>
<evidence type="ECO:0000256" key="1">
    <source>
        <dbReference type="SAM" id="Phobius"/>
    </source>
</evidence>
<dbReference type="EMBL" id="JBGFUD010003158">
    <property type="protein sequence ID" value="MFH4978388.1"/>
    <property type="molecule type" value="Genomic_DNA"/>
</dbReference>
<proteinExistence type="predicted"/>
<feature type="transmembrane region" description="Helical" evidence="1">
    <location>
        <begin position="6"/>
        <end position="30"/>
    </location>
</feature>
<evidence type="ECO:0000313" key="3">
    <source>
        <dbReference type="Proteomes" id="UP001608902"/>
    </source>
</evidence>
<reference evidence="2 3" key="1">
    <citation type="submission" date="2024-08" db="EMBL/GenBank/DDBJ databases">
        <title>Gnathostoma spinigerum genome.</title>
        <authorList>
            <person name="Gonzalez-Bertolin B."/>
            <person name="Monzon S."/>
            <person name="Zaballos A."/>
            <person name="Jimenez P."/>
            <person name="Dekumyoy P."/>
            <person name="Varona S."/>
            <person name="Cuesta I."/>
            <person name="Sumanam S."/>
            <person name="Adisakwattana P."/>
            <person name="Gasser R.B."/>
            <person name="Hernandez-Gonzalez A."/>
            <person name="Young N.D."/>
            <person name="Perteguer M.J."/>
        </authorList>
    </citation>
    <scope>NUCLEOTIDE SEQUENCE [LARGE SCALE GENOMIC DNA]</scope>
    <source>
        <strain evidence="2">AL3</strain>
        <tissue evidence="2">Liver</tissue>
    </source>
</reference>
<keyword evidence="1" id="KW-0472">Membrane</keyword>
<protein>
    <submittedName>
        <fullName evidence="2">Uncharacterized protein</fullName>
    </submittedName>
</protein>
<dbReference type="Proteomes" id="UP001608902">
    <property type="component" value="Unassembled WGS sequence"/>
</dbReference>
<name>A0ABD6EN39_9BILA</name>
<gene>
    <name evidence="2" type="ORF">AB6A40_005097</name>
</gene>
<dbReference type="AlphaFoldDB" id="A0ABD6EN39"/>
<keyword evidence="1" id="KW-0812">Transmembrane</keyword>
<organism evidence="2 3">
    <name type="scientific">Gnathostoma spinigerum</name>
    <dbReference type="NCBI Taxonomy" id="75299"/>
    <lineage>
        <taxon>Eukaryota</taxon>
        <taxon>Metazoa</taxon>
        <taxon>Ecdysozoa</taxon>
        <taxon>Nematoda</taxon>
        <taxon>Chromadorea</taxon>
        <taxon>Rhabditida</taxon>
        <taxon>Spirurina</taxon>
        <taxon>Gnathostomatomorpha</taxon>
        <taxon>Gnathostomatoidea</taxon>
        <taxon>Gnathostomatidae</taxon>
        <taxon>Gnathostoma</taxon>
    </lineage>
</organism>
<accession>A0ABD6EN39</accession>
<sequence length="156" mass="18073">MSNLSVNILIILLILIALIAMTPTFYVFIYLGTAMITLPTEFSFYALSLHAMKIVFYPMIYVLFCSLYADICYPLVYTTFLYLFRKTWEDENSYRQSASDVESEEKTQNNSKVIQKARSAENFHEDQPKNLELFSEFGRSFSVLPVTIGAQDFVRH</sequence>